<sequence>MTGSQRGFMSYLRNKISDVIAVHCVIHRQHLVARNLSERLFKSLQHVIRAVNKIPNNSLNDRLFNQHCVANDEDFNRLIFHTEVRWLSKGNYLTHFYNLFDSVIEFLENKDTALREILITSKNDIAYLTDLYTSFNDMNLQLQGDDLNLIKAKNIVAAFVAKLLLHKKNIGRREFHNFTNLSKSCNNDDLLVYCEHLEYLHSDFVEKFQDILNLEIPDWVLDPFSKVNLAISPQLEEELIELTTNEEIKSKFKNGYQQFWLQRNPLPSDMKSFGEKESFRNVILTQN</sequence>
<proteinExistence type="predicted"/>
<dbReference type="OrthoDB" id="1101576at2759"/>
<evidence type="ECO:0000313" key="2">
    <source>
        <dbReference type="Proteomes" id="UP000054359"/>
    </source>
</evidence>
<dbReference type="PANTHER" id="PTHR45913">
    <property type="entry name" value="EPM2A-INTERACTING PROTEIN 1"/>
    <property type="match status" value="1"/>
</dbReference>
<organism evidence="1 2">
    <name type="scientific">Stegodyphus mimosarum</name>
    <name type="common">African social velvet spider</name>
    <dbReference type="NCBI Taxonomy" id="407821"/>
    <lineage>
        <taxon>Eukaryota</taxon>
        <taxon>Metazoa</taxon>
        <taxon>Ecdysozoa</taxon>
        <taxon>Arthropoda</taxon>
        <taxon>Chelicerata</taxon>
        <taxon>Arachnida</taxon>
        <taxon>Araneae</taxon>
        <taxon>Araneomorphae</taxon>
        <taxon>Entelegynae</taxon>
        <taxon>Eresoidea</taxon>
        <taxon>Eresidae</taxon>
        <taxon>Stegodyphus</taxon>
    </lineage>
</organism>
<name>A0A087U546_STEMI</name>
<dbReference type="AlphaFoldDB" id="A0A087U546"/>
<dbReference type="EMBL" id="KK118223">
    <property type="protein sequence ID" value="KFM72485.1"/>
    <property type="molecule type" value="Genomic_DNA"/>
</dbReference>
<protein>
    <submittedName>
        <fullName evidence="1">Transposon-derived Buster3 transposase-like protein</fullName>
    </submittedName>
</protein>
<reference evidence="1 2" key="1">
    <citation type="submission" date="2013-11" db="EMBL/GenBank/DDBJ databases">
        <title>Genome sequencing of Stegodyphus mimosarum.</title>
        <authorList>
            <person name="Bechsgaard J."/>
        </authorList>
    </citation>
    <scope>NUCLEOTIDE SEQUENCE [LARGE SCALE GENOMIC DNA]</scope>
</reference>
<feature type="non-terminal residue" evidence="1">
    <location>
        <position position="287"/>
    </location>
</feature>
<evidence type="ECO:0000313" key="1">
    <source>
        <dbReference type="EMBL" id="KFM72485.1"/>
    </source>
</evidence>
<dbReference type="PANTHER" id="PTHR45913:SF22">
    <property type="entry name" value="SCAN BOX DOMAIN-CONTAINING PROTEIN"/>
    <property type="match status" value="1"/>
</dbReference>
<dbReference type="STRING" id="407821.A0A087U546"/>
<gene>
    <name evidence="1" type="ORF">X975_08686</name>
</gene>
<keyword evidence="2" id="KW-1185">Reference proteome</keyword>
<accession>A0A087U546</accession>
<dbReference type="OMA" id="CEQNDEE"/>
<dbReference type="Proteomes" id="UP000054359">
    <property type="component" value="Unassembled WGS sequence"/>
</dbReference>